<evidence type="ECO:0000313" key="7">
    <source>
        <dbReference type="EMBL" id="KAJ5075967.1"/>
    </source>
</evidence>
<dbReference type="SMART" id="SM00176">
    <property type="entry name" value="RAN"/>
    <property type="match status" value="1"/>
</dbReference>
<evidence type="ECO:0000256" key="6">
    <source>
        <dbReference type="ARBA" id="ARBA00023288"/>
    </source>
</evidence>
<dbReference type="PROSITE" id="PS51420">
    <property type="entry name" value="RHO"/>
    <property type="match status" value="1"/>
</dbReference>
<dbReference type="FunFam" id="3.40.50.300:FF:000586">
    <property type="entry name" value="Rab family GTPase"/>
    <property type="match status" value="1"/>
</dbReference>
<dbReference type="InterPro" id="IPR050305">
    <property type="entry name" value="Small_GTPase_Rab"/>
</dbReference>
<reference evidence="7" key="1">
    <citation type="submission" date="2022-10" db="EMBL/GenBank/DDBJ databases">
        <title>Novel sulphate-reducing endosymbionts in the free-living metamonad Anaeramoeba.</title>
        <authorList>
            <person name="Jerlstrom-Hultqvist J."/>
            <person name="Cepicka I."/>
            <person name="Gallot-Lavallee L."/>
            <person name="Salas-Leiva D."/>
            <person name="Curtis B.A."/>
            <person name="Zahonova K."/>
            <person name="Pipaliya S."/>
            <person name="Dacks J."/>
            <person name="Roger A.J."/>
        </authorList>
    </citation>
    <scope>NUCLEOTIDE SEQUENCE</scope>
    <source>
        <strain evidence="7">BMAN</strain>
    </source>
</reference>
<dbReference type="SMART" id="SM00177">
    <property type="entry name" value="ARF"/>
    <property type="match status" value="1"/>
</dbReference>
<evidence type="ECO:0000256" key="2">
    <source>
        <dbReference type="ARBA" id="ARBA00006270"/>
    </source>
</evidence>
<keyword evidence="6" id="KW-0449">Lipoprotein</keyword>
<gene>
    <name evidence="7" type="ORF">M0811_06829</name>
</gene>
<dbReference type="PANTHER" id="PTHR47980">
    <property type="entry name" value="LD44762P"/>
    <property type="match status" value="1"/>
</dbReference>
<name>A0A9Q0LNB4_ANAIG</name>
<evidence type="ECO:0000256" key="4">
    <source>
        <dbReference type="ARBA" id="ARBA00023134"/>
    </source>
</evidence>
<dbReference type="AlphaFoldDB" id="A0A9Q0LNB4"/>
<sequence length="198" mass="22271">MSKKVVYKTLKLLVIGNSMVGKSSILLRYCDGEFNDDLSTTIGVDFRFKTLEVTGKPIKLQIWDTAGQERFRTITGTYYRKADGIMVVYDITNEESFKQISTWFKEIKKHAPPNVAKILVANKIDLQQSRVISQQQGQELAKSYNCSFFEVSAKSGEGVEKSFENLAEITFKNLSGGKNKKKKQAVLSNDEIDKSGCC</sequence>
<dbReference type="PROSITE" id="PS51421">
    <property type="entry name" value="RAS"/>
    <property type="match status" value="1"/>
</dbReference>
<dbReference type="EMBL" id="JAPDFW010000063">
    <property type="protein sequence ID" value="KAJ5075967.1"/>
    <property type="molecule type" value="Genomic_DNA"/>
</dbReference>
<dbReference type="Proteomes" id="UP001149090">
    <property type="component" value="Unassembled WGS sequence"/>
</dbReference>
<dbReference type="PROSITE" id="PS51419">
    <property type="entry name" value="RAB"/>
    <property type="match status" value="1"/>
</dbReference>
<keyword evidence="4" id="KW-0342">GTP-binding</keyword>
<proteinExistence type="inferred from homology"/>
<comment type="subcellular location">
    <subcellularLocation>
        <location evidence="1">Endomembrane system</location>
    </subcellularLocation>
</comment>
<keyword evidence="8" id="KW-1185">Reference proteome</keyword>
<evidence type="ECO:0000256" key="3">
    <source>
        <dbReference type="ARBA" id="ARBA00022741"/>
    </source>
</evidence>
<dbReference type="SMART" id="SM00174">
    <property type="entry name" value="RHO"/>
    <property type="match status" value="1"/>
</dbReference>
<dbReference type="InterPro" id="IPR001806">
    <property type="entry name" value="Small_GTPase"/>
</dbReference>
<dbReference type="GO" id="GO:0012505">
    <property type="term" value="C:endomembrane system"/>
    <property type="evidence" value="ECO:0007669"/>
    <property type="project" value="UniProtKB-SubCell"/>
</dbReference>
<dbReference type="SUPFAM" id="SSF52540">
    <property type="entry name" value="P-loop containing nucleoside triphosphate hydrolases"/>
    <property type="match status" value="1"/>
</dbReference>
<keyword evidence="5" id="KW-0472">Membrane</keyword>
<dbReference type="InterPro" id="IPR005225">
    <property type="entry name" value="Small_GTP-bd"/>
</dbReference>
<evidence type="ECO:0000313" key="8">
    <source>
        <dbReference type="Proteomes" id="UP001149090"/>
    </source>
</evidence>
<dbReference type="OMA" id="SSKNCWC"/>
<dbReference type="OrthoDB" id="9989112at2759"/>
<comment type="similarity">
    <text evidence="2">Belongs to the small GTPase superfamily. Rab family.</text>
</comment>
<evidence type="ECO:0000256" key="1">
    <source>
        <dbReference type="ARBA" id="ARBA00004308"/>
    </source>
</evidence>
<comment type="caution">
    <text evidence="7">The sequence shown here is derived from an EMBL/GenBank/DDBJ whole genome shotgun (WGS) entry which is preliminary data.</text>
</comment>
<organism evidence="7 8">
    <name type="scientific">Anaeramoeba ignava</name>
    <name type="common">Anaerobic marine amoeba</name>
    <dbReference type="NCBI Taxonomy" id="1746090"/>
    <lineage>
        <taxon>Eukaryota</taxon>
        <taxon>Metamonada</taxon>
        <taxon>Anaeramoebidae</taxon>
        <taxon>Anaeramoeba</taxon>
    </lineage>
</organism>
<dbReference type="GO" id="GO:0003924">
    <property type="term" value="F:GTPase activity"/>
    <property type="evidence" value="ECO:0007669"/>
    <property type="project" value="InterPro"/>
</dbReference>
<dbReference type="SMART" id="SM00175">
    <property type="entry name" value="RAB"/>
    <property type="match status" value="1"/>
</dbReference>
<dbReference type="Pfam" id="PF00071">
    <property type="entry name" value="Ras"/>
    <property type="match status" value="1"/>
</dbReference>
<dbReference type="GO" id="GO:0005525">
    <property type="term" value="F:GTP binding"/>
    <property type="evidence" value="ECO:0007669"/>
    <property type="project" value="UniProtKB-KW"/>
</dbReference>
<evidence type="ECO:0000256" key="5">
    <source>
        <dbReference type="ARBA" id="ARBA00023136"/>
    </source>
</evidence>
<dbReference type="NCBIfam" id="TIGR00231">
    <property type="entry name" value="small_GTP"/>
    <property type="match status" value="1"/>
</dbReference>
<keyword evidence="3" id="KW-0547">Nucleotide-binding</keyword>
<dbReference type="InterPro" id="IPR027417">
    <property type="entry name" value="P-loop_NTPase"/>
</dbReference>
<dbReference type="PRINTS" id="PR00449">
    <property type="entry name" value="RASTRNSFRMNG"/>
</dbReference>
<protein>
    <submittedName>
        <fullName evidence="7">Ras and ef-hand domain-containing protein</fullName>
    </submittedName>
</protein>
<dbReference type="CDD" id="cd00154">
    <property type="entry name" value="Rab"/>
    <property type="match status" value="1"/>
</dbReference>
<dbReference type="Gene3D" id="3.40.50.300">
    <property type="entry name" value="P-loop containing nucleotide triphosphate hydrolases"/>
    <property type="match status" value="1"/>
</dbReference>
<dbReference type="SMART" id="SM00173">
    <property type="entry name" value="RAS"/>
    <property type="match status" value="1"/>
</dbReference>
<accession>A0A9Q0LNB4</accession>